<name>A0A2I2F4K0_ASPCN</name>
<accession>A0A2I2F4K0</accession>
<dbReference type="RefSeq" id="XP_024669581.1">
    <property type="nucleotide sequence ID" value="XM_024815343.1"/>
</dbReference>
<dbReference type="EMBL" id="KZ559160">
    <property type="protein sequence ID" value="PLB35569.1"/>
    <property type="molecule type" value="Genomic_DNA"/>
</dbReference>
<dbReference type="GeneID" id="36522503"/>
<dbReference type="AlphaFoldDB" id="A0A2I2F4K0"/>
<proteinExistence type="predicted"/>
<evidence type="ECO:0000313" key="2">
    <source>
        <dbReference type="Proteomes" id="UP000234585"/>
    </source>
</evidence>
<organism evidence="1 2">
    <name type="scientific">Aspergillus candidus</name>
    <dbReference type="NCBI Taxonomy" id="41067"/>
    <lineage>
        <taxon>Eukaryota</taxon>
        <taxon>Fungi</taxon>
        <taxon>Dikarya</taxon>
        <taxon>Ascomycota</taxon>
        <taxon>Pezizomycotina</taxon>
        <taxon>Eurotiomycetes</taxon>
        <taxon>Eurotiomycetidae</taxon>
        <taxon>Eurotiales</taxon>
        <taxon>Aspergillaceae</taxon>
        <taxon>Aspergillus</taxon>
        <taxon>Aspergillus subgen. Circumdati</taxon>
    </lineage>
</organism>
<protein>
    <submittedName>
        <fullName evidence="1">Uncharacterized protein</fullName>
    </submittedName>
</protein>
<keyword evidence="2" id="KW-1185">Reference proteome</keyword>
<dbReference type="Proteomes" id="UP000234585">
    <property type="component" value="Unassembled WGS sequence"/>
</dbReference>
<evidence type="ECO:0000313" key="1">
    <source>
        <dbReference type="EMBL" id="PLB35569.1"/>
    </source>
</evidence>
<dbReference type="OrthoDB" id="4463410at2759"/>
<reference evidence="1 2" key="1">
    <citation type="submission" date="2017-12" db="EMBL/GenBank/DDBJ databases">
        <authorList>
            <consortium name="DOE Joint Genome Institute"/>
            <person name="Haridas S."/>
            <person name="Kjaerbolling I."/>
            <person name="Vesth T.C."/>
            <person name="Frisvad J.C."/>
            <person name="Nybo J.L."/>
            <person name="Theobald S."/>
            <person name="Kuo A."/>
            <person name="Bowyer P."/>
            <person name="Matsuda Y."/>
            <person name="Mondo S."/>
            <person name="Lyhne E.K."/>
            <person name="Kogle M.E."/>
            <person name="Clum A."/>
            <person name="Lipzen A."/>
            <person name="Salamov A."/>
            <person name="Ngan C.Y."/>
            <person name="Daum C."/>
            <person name="Chiniquy J."/>
            <person name="Barry K."/>
            <person name="LaButti K."/>
            <person name="Simmons B.A."/>
            <person name="Magnuson J.K."/>
            <person name="Mortensen U.H."/>
            <person name="Larsen T.O."/>
            <person name="Grigoriev I.V."/>
            <person name="Baker S.E."/>
            <person name="Andersen M.R."/>
            <person name="Nordberg H.P."/>
            <person name="Cantor M.N."/>
            <person name="Hua S.X."/>
        </authorList>
    </citation>
    <scope>NUCLEOTIDE SEQUENCE [LARGE SCALE GENOMIC DNA]</scope>
    <source>
        <strain evidence="1 2">CBS 102.13</strain>
    </source>
</reference>
<gene>
    <name evidence="1" type="ORF">BDW47DRAFT_119371</name>
</gene>
<sequence>MSVSWEVTSFAVQTTTVDQVADRLFANGNMQVPVVVTINAINPTTGATHRLTDAELQKIQLIDYHSGAVLMGTWFYSLTPNDFAHTLAGTNDPVEPTSDPPQSIRLYVSSTRIENRVIGARITQPNNTVVTTNSTIFNSFVTLTAIQPVIYTTHNITLGEKKKAATGNWVSSFTMNNISTHSDKDWQQENYFVTSNVHPILKADLHDYRTSSTLTNSFSFQFNRHGLNIFYFWNPGLETSRQVGLRHVIQVIEPGRMPPLTVYTSTRNAVATVQVNQQRNAFCLTHMVFFDNSNWQLAPWSQDAWVRLYDIFGNYGDFYVRVRENTVGTDEDETIEYSLYLRNKNTANLTEPVLFDPAAKL</sequence>